<evidence type="ECO:0000256" key="2">
    <source>
        <dbReference type="ARBA" id="ARBA00022801"/>
    </source>
</evidence>
<feature type="site" description="Important for substrate specificity" evidence="4">
    <location>
        <position position="16"/>
    </location>
</feature>
<dbReference type="SUPFAM" id="SSF52972">
    <property type="entry name" value="ITPase-like"/>
    <property type="match status" value="1"/>
</dbReference>
<dbReference type="NCBIfam" id="TIGR00172">
    <property type="entry name" value="maf"/>
    <property type="match status" value="1"/>
</dbReference>
<comment type="subcellular location">
    <subcellularLocation>
        <location evidence="4">Cytoplasm</location>
    </subcellularLocation>
</comment>
<reference evidence="5 6" key="1">
    <citation type="journal article" date="2010" name="J. Bacteriol.">
        <title>Completed genome sequence of the anaerobic iron-oxidizing bacterium Acidovorax ebreus strain TPSY.</title>
        <authorList>
            <person name="Byrne-Bailey K.G."/>
            <person name="Weber K.A."/>
            <person name="Chair A.H."/>
            <person name="Bose S."/>
            <person name="Knox T."/>
            <person name="Spanbauer T.L."/>
            <person name="Chertkov O."/>
            <person name="Coates J.D."/>
        </authorList>
    </citation>
    <scope>NUCLEOTIDE SEQUENCE [LARGE SCALE GENOMIC DNA]</scope>
    <source>
        <strain evidence="5 6">TPSY</strain>
    </source>
</reference>
<feature type="site" description="Important for substrate specificity" evidence="4">
    <location>
        <position position="89"/>
    </location>
</feature>
<keyword evidence="6" id="KW-1185">Reference proteome</keyword>
<dbReference type="KEGG" id="dia:Dtpsy_1708"/>
<sequence length="208" mass="22304">MTQENRFIYLASQSPRRRQLLEQLGVRHELLLPNAAGDEAEDAEAIEAVLPGEAPTTYVERVTGLKLDAAVVRHARRGLSPAPILCSDTTVALGRTIYGKPEDAHDAVRMLGELAGHEHRVLTAVALQVGPRRLTALSVSRVRFAPMSPAQIQDYVATGEPLGKAGAYAIQGRAAAYVEHLSGSYSGIMGLPMYETARLLRAAGVLAV</sequence>
<evidence type="ECO:0000313" key="5">
    <source>
        <dbReference type="EMBL" id="ACM33165.1"/>
    </source>
</evidence>
<dbReference type="GO" id="GO:0009117">
    <property type="term" value="P:nucleotide metabolic process"/>
    <property type="evidence" value="ECO:0007669"/>
    <property type="project" value="UniProtKB-KW"/>
</dbReference>
<name>A0A9J9Q9L4_ACIET</name>
<feature type="site" description="Important for substrate specificity" evidence="4">
    <location>
        <position position="171"/>
    </location>
</feature>
<dbReference type="Pfam" id="PF02545">
    <property type="entry name" value="Maf"/>
    <property type="match status" value="1"/>
</dbReference>
<dbReference type="EC" id="3.6.1.9" evidence="4"/>
<dbReference type="CDD" id="cd00555">
    <property type="entry name" value="Maf"/>
    <property type="match status" value="1"/>
</dbReference>
<feature type="active site" description="Proton acceptor" evidence="4">
    <location>
        <position position="88"/>
    </location>
</feature>
<dbReference type="PANTHER" id="PTHR43213">
    <property type="entry name" value="BIFUNCTIONAL DTTP/UTP PYROPHOSPHATASE/METHYLTRANSFERASE PROTEIN-RELATED"/>
    <property type="match status" value="1"/>
</dbReference>
<keyword evidence="3 4" id="KW-0546">Nucleotide metabolism</keyword>
<comment type="catalytic activity">
    <reaction evidence="4">
        <text>UTP + H2O = UMP + diphosphate + H(+)</text>
        <dbReference type="Rhea" id="RHEA:29395"/>
        <dbReference type="ChEBI" id="CHEBI:15377"/>
        <dbReference type="ChEBI" id="CHEBI:15378"/>
        <dbReference type="ChEBI" id="CHEBI:33019"/>
        <dbReference type="ChEBI" id="CHEBI:46398"/>
        <dbReference type="ChEBI" id="CHEBI:57865"/>
        <dbReference type="EC" id="3.6.1.9"/>
    </reaction>
</comment>
<dbReference type="Gene3D" id="3.90.950.10">
    <property type="match status" value="1"/>
</dbReference>
<dbReference type="HAMAP" id="MF_00528">
    <property type="entry name" value="Maf"/>
    <property type="match status" value="1"/>
</dbReference>
<proteinExistence type="inferred from homology"/>
<accession>A0A9J9Q9L4</accession>
<evidence type="ECO:0000256" key="4">
    <source>
        <dbReference type="HAMAP-Rule" id="MF_00528"/>
    </source>
</evidence>
<dbReference type="AlphaFoldDB" id="A0A9J9Q9L4"/>
<comment type="cofactor">
    <cofactor evidence="1 4">
        <name>a divalent metal cation</name>
        <dbReference type="ChEBI" id="CHEBI:60240"/>
    </cofactor>
</comment>
<dbReference type="RefSeq" id="WP_015913252.1">
    <property type="nucleotide sequence ID" value="NC_011992.1"/>
</dbReference>
<dbReference type="GO" id="GO:0005737">
    <property type="term" value="C:cytoplasm"/>
    <property type="evidence" value="ECO:0007669"/>
    <property type="project" value="UniProtKB-SubCell"/>
</dbReference>
<comment type="catalytic activity">
    <reaction evidence="4">
        <text>dTTP + H2O = dTMP + diphosphate + H(+)</text>
        <dbReference type="Rhea" id="RHEA:28534"/>
        <dbReference type="ChEBI" id="CHEBI:15377"/>
        <dbReference type="ChEBI" id="CHEBI:15378"/>
        <dbReference type="ChEBI" id="CHEBI:33019"/>
        <dbReference type="ChEBI" id="CHEBI:37568"/>
        <dbReference type="ChEBI" id="CHEBI:63528"/>
        <dbReference type="EC" id="3.6.1.9"/>
    </reaction>
</comment>
<dbReference type="InterPro" id="IPR029001">
    <property type="entry name" value="ITPase-like_fam"/>
</dbReference>
<protein>
    <recommendedName>
        <fullName evidence="4">dTTP/UTP pyrophosphatase</fullName>
        <shortName evidence="4">dTTPase/UTPase</shortName>
        <ecNumber evidence="4">3.6.1.9</ecNumber>
    </recommendedName>
    <alternativeName>
        <fullName evidence="4">Nucleoside triphosphate pyrophosphatase</fullName>
    </alternativeName>
    <alternativeName>
        <fullName evidence="4">Nucleotide pyrophosphatase</fullName>
        <shortName evidence="4">Nucleotide PPase</shortName>
    </alternativeName>
</protein>
<comment type="similarity">
    <text evidence="4">Belongs to the Maf family. YhdE subfamily.</text>
</comment>
<evidence type="ECO:0000256" key="1">
    <source>
        <dbReference type="ARBA" id="ARBA00001968"/>
    </source>
</evidence>
<gene>
    <name evidence="5" type="ordered locus">Dtpsy_1708</name>
</gene>
<dbReference type="PIRSF" id="PIRSF006305">
    <property type="entry name" value="Maf"/>
    <property type="match status" value="1"/>
</dbReference>
<keyword evidence="2 4" id="KW-0378">Hydrolase</keyword>
<dbReference type="GO" id="GO:0047429">
    <property type="term" value="F:nucleoside triphosphate diphosphatase activity"/>
    <property type="evidence" value="ECO:0007669"/>
    <property type="project" value="UniProtKB-EC"/>
</dbReference>
<organism evidence="5 6">
    <name type="scientific">Acidovorax ebreus (strain TPSY)</name>
    <name type="common">Diaphorobacter sp. (strain TPSY)</name>
    <dbReference type="NCBI Taxonomy" id="535289"/>
    <lineage>
        <taxon>Bacteria</taxon>
        <taxon>Pseudomonadati</taxon>
        <taxon>Pseudomonadota</taxon>
        <taxon>Betaproteobacteria</taxon>
        <taxon>Burkholderiales</taxon>
        <taxon>Comamonadaceae</taxon>
        <taxon>Diaphorobacter</taxon>
    </lineage>
</organism>
<dbReference type="Proteomes" id="UP000000450">
    <property type="component" value="Chromosome"/>
</dbReference>
<comment type="function">
    <text evidence="4">Nucleoside triphosphate pyrophosphatase that hydrolyzes dTTP and UTP. May have a dual role in cell division arrest and in preventing the incorporation of modified nucleotides into cellular nucleic acids.</text>
</comment>
<comment type="caution">
    <text evidence="4">Lacks conserved residue(s) required for the propagation of feature annotation.</text>
</comment>
<dbReference type="PANTHER" id="PTHR43213:SF5">
    <property type="entry name" value="BIFUNCTIONAL DTTP_UTP PYROPHOSPHATASE_METHYLTRANSFERASE PROTEIN-RELATED"/>
    <property type="match status" value="1"/>
</dbReference>
<evidence type="ECO:0000256" key="3">
    <source>
        <dbReference type="ARBA" id="ARBA00023080"/>
    </source>
</evidence>
<evidence type="ECO:0000313" key="6">
    <source>
        <dbReference type="Proteomes" id="UP000000450"/>
    </source>
</evidence>
<dbReference type="InterPro" id="IPR003697">
    <property type="entry name" value="Maf-like"/>
</dbReference>
<dbReference type="EMBL" id="CP001392">
    <property type="protein sequence ID" value="ACM33165.1"/>
    <property type="molecule type" value="Genomic_DNA"/>
</dbReference>
<keyword evidence="4" id="KW-0963">Cytoplasm</keyword>